<protein>
    <recommendedName>
        <fullName evidence="1">Glutamate-ammonia ligase adenylyltransferase repeated domain-containing protein</fullName>
    </recommendedName>
</protein>
<gene>
    <name evidence="2" type="ORF">ETSY2_30370</name>
</gene>
<feature type="domain" description="Glutamate-ammonia ligase adenylyltransferase repeated" evidence="1">
    <location>
        <begin position="331"/>
        <end position="580"/>
    </location>
</feature>
<dbReference type="GO" id="GO:0000820">
    <property type="term" value="P:regulation of glutamine family amino acid metabolic process"/>
    <property type="evidence" value="ECO:0007669"/>
    <property type="project" value="TreeGrafter"/>
</dbReference>
<dbReference type="Pfam" id="PF03710">
    <property type="entry name" value="GlnE"/>
    <property type="match status" value="1"/>
</dbReference>
<dbReference type="InterPro" id="IPR005190">
    <property type="entry name" value="GlnE_rpt_dom"/>
</dbReference>
<evidence type="ECO:0000313" key="2">
    <source>
        <dbReference type="EMBL" id="ETX04163.1"/>
    </source>
</evidence>
<dbReference type="PANTHER" id="PTHR30621:SF0">
    <property type="entry name" value="BIFUNCTIONAL GLUTAMINE SYNTHETASE ADENYLYLTRANSFERASE_ADENYLYL-REMOVING ENZYME"/>
    <property type="match status" value="1"/>
</dbReference>
<dbReference type="GO" id="GO:0008882">
    <property type="term" value="F:[glutamate-ammonia-ligase] adenylyltransferase activity"/>
    <property type="evidence" value="ECO:0007669"/>
    <property type="project" value="InterPro"/>
</dbReference>
<feature type="non-terminal residue" evidence="2">
    <location>
        <position position="646"/>
    </location>
</feature>
<dbReference type="InterPro" id="IPR023057">
    <property type="entry name" value="GlnE"/>
</dbReference>
<name>W4M1Y4_9BACT</name>
<accession>W4M1Y4</accession>
<reference evidence="2 3" key="1">
    <citation type="journal article" date="2014" name="Nature">
        <title>An environmental bacterial taxon with a large and distinct metabolic repertoire.</title>
        <authorList>
            <person name="Wilson M.C."/>
            <person name="Mori T."/>
            <person name="Ruckert C."/>
            <person name="Uria A.R."/>
            <person name="Helf M.J."/>
            <person name="Takada K."/>
            <person name="Gernert C."/>
            <person name="Steffens U.A."/>
            <person name="Heycke N."/>
            <person name="Schmitt S."/>
            <person name="Rinke C."/>
            <person name="Helfrich E.J."/>
            <person name="Brachmann A.O."/>
            <person name="Gurgui C."/>
            <person name="Wakimoto T."/>
            <person name="Kracht M."/>
            <person name="Crusemann M."/>
            <person name="Hentschel U."/>
            <person name="Abe I."/>
            <person name="Matsunaga S."/>
            <person name="Kalinowski J."/>
            <person name="Takeyama H."/>
            <person name="Piel J."/>
        </authorList>
    </citation>
    <scope>NUCLEOTIDE SEQUENCE [LARGE SCALE GENOMIC DNA]</scope>
    <source>
        <strain evidence="3">TSY2</strain>
    </source>
</reference>
<comment type="caution">
    <text evidence="2">The sequence shown here is derived from an EMBL/GenBank/DDBJ whole genome shotgun (WGS) entry which is preliminary data.</text>
</comment>
<evidence type="ECO:0000259" key="1">
    <source>
        <dbReference type="Pfam" id="PF03710"/>
    </source>
</evidence>
<dbReference type="SUPFAM" id="SSF81301">
    <property type="entry name" value="Nucleotidyltransferase"/>
    <property type="match status" value="1"/>
</dbReference>
<sequence>MDVDETHHQLSPAQLNELQHGVSQYCPAIDSQLLDDFFAQLDRPYFEAFELADIALHVTLLADVNPEQPVQVHIRPLDAARAEIIIVAYDLFGEFSLITGLMAAYQLNIREGQVFSYQCGPGQTTPWGHTDGGMIVDVFTVGGSETYPFDATAQAQFIADLSELIQRLRKGEVQRARDQLNDRLIDSFRAAQPTLTSGLASVEIDIDNESSPDWTVVHLTADDSPGFLYTLSNALAMRHMYIHGVRIQSHADQVQDRLEIGWRRGGKIVSPQGLLELRLIVTLIKQFTYFLTSAPDPAKALRHFDMLLDRLTADGSLRDTFPWLWEAESLKALATVLGSSDFLWEDYLRQQYAMLLPVIKETTEANYRVDKAELTWQLQQALKGAESSEDKKAALNAFKDREMFRIDMRHLLRPELPFGLFSEELTDLAEVVLAGALDLAQTHLARRYGEPLLADGTPCGFVFGGLGKFGGGELGYASDIEMLCVYRGPGKTSGPEPISVSEYAEKLMRYTRDVIVARSAGIFELDLRLRPFGSKGPLATSLDAFQQYFRAEGQAAQFERQAYIKLRWVAGDAALGAEIEAIRDTFVYSAAPFDVAAAVKLRQQQIDTLVKHDTTDAKYGRGGLIDIEYTVQYLQLMHGANDMALQ</sequence>
<evidence type="ECO:0000313" key="3">
    <source>
        <dbReference type="Proteomes" id="UP000019140"/>
    </source>
</evidence>
<dbReference type="AlphaFoldDB" id="W4M1Y4"/>
<dbReference type="Gene3D" id="3.30.460.10">
    <property type="entry name" value="Beta Polymerase, domain 2"/>
    <property type="match status" value="1"/>
</dbReference>
<organism evidence="2 3">
    <name type="scientific">Candidatus Entotheonella gemina</name>
    <dbReference type="NCBI Taxonomy" id="1429439"/>
    <lineage>
        <taxon>Bacteria</taxon>
        <taxon>Pseudomonadati</taxon>
        <taxon>Nitrospinota/Tectimicrobiota group</taxon>
        <taxon>Candidatus Tectimicrobiota</taxon>
        <taxon>Candidatus Entotheonellia</taxon>
        <taxon>Candidatus Entotheonellales</taxon>
        <taxon>Candidatus Entotheonellaceae</taxon>
        <taxon>Candidatus Entotheonella</taxon>
    </lineage>
</organism>
<keyword evidence="3" id="KW-1185">Reference proteome</keyword>
<dbReference type="GO" id="GO:0005829">
    <property type="term" value="C:cytosol"/>
    <property type="evidence" value="ECO:0007669"/>
    <property type="project" value="TreeGrafter"/>
</dbReference>
<dbReference type="PANTHER" id="PTHR30621">
    <property type="entry name" value="GLUTAMINE SYNTHETASE ADENYLYLTRANSFERASE"/>
    <property type="match status" value="1"/>
</dbReference>
<proteinExistence type="predicted"/>
<dbReference type="InterPro" id="IPR043519">
    <property type="entry name" value="NT_sf"/>
</dbReference>
<dbReference type="CDD" id="cd05401">
    <property type="entry name" value="NT_GlnE_GlnD_like"/>
    <property type="match status" value="1"/>
</dbReference>
<dbReference type="SUPFAM" id="SSF81593">
    <property type="entry name" value="Nucleotidyltransferase substrate binding subunit/domain"/>
    <property type="match status" value="1"/>
</dbReference>
<dbReference type="EMBL" id="AZHX01001287">
    <property type="protein sequence ID" value="ETX04163.1"/>
    <property type="molecule type" value="Genomic_DNA"/>
</dbReference>
<dbReference type="HOGENOM" id="CLU_367505_0_0_7"/>
<dbReference type="Proteomes" id="UP000019140">
    <property type="component" value="Unassembled WGS sequence"/>
</dbReference>
<dbReference type="Gene3D" id="1.20.120.330">
    <property type="entry name" value="Nucleotidyltransferases domain 2"/>
    <property type="match status" value="1"/>
</dbReference>